<gene>
    <name evidence="3" type="ORF">AM1BK_29990</name>
</gene>
<dbReference type="Proteomes" id="UP000637074">
    <property type="component" value="Unassembled WGS sequence"/>
</dbReference>
<dbReference type="SUPFAM" id="SSF56112">
    <property type="entry name" value="Protein kinase-like (PK-like)"/>
    <property type="match status" value="1"/>
</dbReference>
<dbReference type="InterPro" id="IPR011009">
    <property type="entry name" value="Kinase-like_dom_sf"/>
</dbReference>
<keyword evidence="4" id="KW-1185">Reference proteome</keyword>
<dbReference type="Gene3D" id="3.30.200.20">
    <property type="entry name" value="Phosphorylase Kinase, domain 1"/>
    <property type="match status" value="1"/>
</dbReference>
<evidence type="ECO:0000259" key="2">
    <source>
        <dbReference type="Pfam" id="PF01636"/>
    </source>
</evidence>
<protein>
    <recommendedName>
        <fullName evidence="2">Aminoglycoside phosphotransferase domain-containing protein</fullName>
    </recommendedName>
</protein>
<dbReference type="Gene3D" id="3.90.1200.10">
    <property type="match status" value="1"/>
</dbReference>
<evidence type="ECO:0000313" key="4">
    <source>
        <dbReference type="Proteomes" id="UP000637074"/>
    </source>
</evidence>
<dbReference type="PANTHER" id="PTHR21064">
    <property type="entry name" value="AMINOGLYCOSIDE PHOSPHOTRANSFERASE DOMAIN-CONTAINING PROTEIN-RELATED"/>
    <property type="match status" value="1"/>
</dbReference>
<comment type="caution">
    <text evidence="3">The sequence shown here is derived from an EMBL/GenBank/DDBJ whole genome shotgun (WGS) entry which is preliminary data.</text>
</comment>
<evidence type="ECO:0000313" key="3">
    <source>
        <dbReference type="EMBL" id="GHH99456.1"/>
    </source>
</evidence>
<dbReference type="InterPro" id="IPR002575">
    <property type="entry name" value="Aminoglycoside_PTrfase"/>
</dbReference>
<comment type="similarity">
    <text evidence="1">Belongs to the pseudomonas-type ThrB family.</text>
</comment>
<sequence>MVNLNTVIDEPTLVKTVSGFYNLTGPISCKFIRRSFNDHYLIKAGTKQYVLRVYLNNKNYIHNIDEIKFELDYLQYLNSKGIPVMDPIISNNNKNFIALKMNDETRYLTLFPFASGFPIDENLYREQSNSLGQIIAKLHLCSNNFVSKYSRYHLDIKTLIEDPLSIIEKNTYLYGLGNISFFKNHTNKLIDYINNLPIDVNSYGLIHGDLNPSNLYFSNKNGFSLFDFDHCGYGYRIHDLAVIKLSFPDQVYKAILNGYEEIRPLYTVEKNCIEVYSDILLIKKFSDIYNMLEITGGNREQKKLITQNAYNTLKEFVSRSY</sequence>
<proteinExistence type="inferred from homology"/>
<organism evidence="3 4">
    <name type="scientific">Neobacillus kokaensis</name>
    <dbReference type="NCBI Taxonomy" id="2759023"/>
    <lineage>
        <taxon>Bacteria</taxon>
        <taxon>Bacillati</taxon>
        <taxon>Bacillota</taxon>
        <taxon>Bacilli</taxon>
        <taxon>Bacillales</taxon>
        <taxon>Bacillaceae</taxon>
        <taxon>Neobacillus</taxon>
    </lineage>
</organism>
<dbReference type="Pfam" id="PF01636">
    <property type="entry name" value="APH"/>
    <property type="match status" value="1"/>
</dbReference>
<feature type="domain" description="Aminoglycoside phosphotransferase" evidence="2">
    <location>
        <begin position="37"/>
        <end position="260"/>
    </location>
</feature>
<reference evidence="3 4" key="1">
    <citation type="journal article" date="2022" name="Int. J. Syst. Evol. Microbiol.">
        <title>Neobacillus kokaensis sp. nov., isolated from soil.</title>
        <authorList>
            <person name="Yuki K."/>
            <person name="Matsubara H."/>
            <person name="Yamaguchi S."/>
        </authorList>
    </citation>
    <scope>NUCLEOTIDE SEQUENCE [LARGE SCALE GENOMIC DNA]</scope>
    <source>
        <strain evidence="3 4">LOB 377</strain>
    </source>
</reference>
<dbReference type="RefSeq" id="WP_191274155.1">
    <property type="nucleotide sequence ID" value="NZ_BNDS01000012.1"/>
</dbReference>
<name>A0ABQ3N5Y1_9BACI</name>
<evidence type="ECO:0000256" key="1">
    <source>
        <dbReference type="ARBA" id="ARBA00038240"/>
    </source>
</evidence>
<dbReference type="PANTHER" id="PTHR21064:SF6">
    <property type="entry name" value="AMINOGLYCOSIDE PHOSPHOTRANSFERASE DOMAIN-CONTAINING PROTEIN"/>
    <property type="match status" value="1"/>
</dbReference>
<dbReference type="EMBL" id="BNDS01000012">
    <property type="protein sequence ID" value="GHH99456.1"/>
    <property type="molecule type" value="Genomic_DNA"/>
</dbReference>
<dbReference type="InterPro" id="IPR050249">
    <property type="entry name" value="Pseudomonas-type_ThrB"/>
</dbReference>
<accession>A0ABQ3N5Y1</accession>